<evidence type="ECO:0000256" key="1">
    <source>
        <dbReference type="SAM" id="SignalP"/>
    </source>
</evidence>
<dbReference type="RefSeq" id="WP_386834902.1">
    <property type="nucleotide sequence ID" value="NZ_JBHUNP010000001.1"/>
</dbReference>
<evidence type="ECO:0000313" key="3">
    <source>
        <dbReference type="Proteomes" id="UP001597521"/>
    </source>
</evidence>
<accession>A0ABW5QNU0</accession>
<keyword evidence="1" id="KW-0732">Signal</keyword>
<evidence type="ECO:0000313" key="2">
    <source>
        <dbReference type="EMBL" id="MFD2649375.1"/>
    </source>
</evidence>
<dbReference type="Proteomes" id="UP001597521">
    <property type="component" value="Unassembled WGS sequence"/>
</dbReference>
<feature type="chain" id="PRO_5045890942" evidence="1">
    <location>
        <begin position="23"/>
        <end position="199"/>
    </location>
</feature>
<protein>
    <submittedName>
        <fullName evidence="2">Uncharacterized protein</fullName>
    </submittedName>
</protein>
<proteinExistence type="predicted"/>
<dbReference type="EMBL" id="JBHUNP010000001">
    <property type="protein sequence ID" value="MFD2649375.1"/>
    <property type="molecule type" value="Genomic_DNA"/>
</dbReference>
<keyword evidence="3" id="KW-1185">Reference proteome</keyword>
<gene>
    <name evidence="2" type="ORF">ACFSX5_16435</name>
</gene>
<comment type="caution">
    <text evidence="2">The sequence shown here is derived from an EMBL/GenBank/DDBJ whole genome shotgun (WGS) entry which is preliminary data.</text>
</comment>
<reference evidence="3" key="1">
    <citation type="journal article" date="2019" name="Int. J. Syst. Evol. Microbiol.">
        <title>The Global Catalogue of Microorganisms (GCM) 10K type strain sequencing project: providing services to taxonomists for standard genome sequencing and annotation.</title>
        <authorList>
            <consortium name="The Broad Institute Genomics Platform"/>
            <consortium name="The Broad Institute Genome Sequencing Center for Infectious Disease"/>
            <person name="Wu L."/>
            <person name="Ma J."/>
        </authorList>
    </citation>
    <scope>NUCLEOTIDE SEQUENCE [LARGE SCALE GENOMIC DNA]</scope>
    <source>
        <strain evidence="3">CCM 7427</strain>
    </source>
</reference>
<organism evidence="2 3">
    <name type="scientific">Devosia albogilva</name>
    <dbReference type="NCBI Taxonomy" id="429726"/>
    <lineage>
        <taxon>Bacteria</taxon>
        <taxon>Pseudomonadati</taxon>
        <taxon>Pseudomonadota</taxon>
        <taxon>Alphaproteobacteria</taxon>
        <taxon>Hyphomicrobiales</taxon>
        <taxon>Devosiaceae</taxon>
        <taxon>Devosia</taxon>
    </lineage>
</organism>
<sequence>MLNPLPLTAAALALLSIPGAAASERIAEQIDRIAPLVATGELQQLGGPEAASEIVADLAGRWFTLNNTVRNWEPEDRSSRDRLARSIERLCADDWENIVTYSVTGPDRVHVDQRSPTGEDHGSFDMVAVDVGRTFSTVLEDDYILSIYGLEDAPQSQQQKVLAEMKAVIEGGQEIWVPGPDVMVARTAAETEVWGRCPE</sequence>
<name>A0ABW5QNU0_9HYPH</name>
<feature type="signal peptide" evidence="1">
    <location>
        <begin position="1"/>
        <end position="22"/>
    </location>
</feature>